<evidence type="ECO:0000256" key="1">
    <source>
        <dbReference type="ARBA" id="ARBA00008791"/>
    </source>
</evidence>
<sequence length="131" mass="14245">MTILVAYVPRPEGRAALDKGIEIATRRNERLVVINAGPGGRQDDPSIVNGYEVERVEERLTALPITAEFRQFVRGKSAIDEIEELVSALQVSVLVIGLRKRSPVGKLLLGSMAQEILLNVECPVLAVKATA</sequence>
<accession>A0ABZ0J9R6</accession>
<comment type="similarity">
    <text evidence="1">Belongs to the universal stress protein A family.</text>
</comment>
<dbReference type="Gene3D" id="3.40.50.620">
    <property type="entry name" value="HUPs"/>
    <property type="match status" value="1"/>
</dbReference>
<name>A0ABZ0J9R6_9BURK</name>
<dbReference type="RefSeq" id="WP_317703131.1">
    <property type="nucleotide sequence ID" value="NZ_CP136921.1"/>
</dbReference>
<evidence type="ECO:0000313" key="3">
    <source>
        <dbReference type="EMBL" id="WOO33799.1"/>
    </source>
</evidence>
<evidence type="ECO:0000259" key="2">
    <source>
        <dbReference type="Pfam" id="PF00582"/>
    </source>
</evidence>
<dbReference type="InterPro" id="IPR006016">
    <property type="entry name" value="UspA"/>
</dbReference>
<gene>
    <name evidence="3" type="ORF">P4826_06980</name>
</gene>
<dbReference type="CDD" id="cd00293">
    <property type="entry name" value="USP-like"/>
    <property type="match status" value="1"/>
</dbReference>
<dbReference type="InterPro" id="IPR006015">
    <property type="entry name" value="Universal_stress_UspA"/>
</dbReference>
<dbReference type="PRINTS" id="PR01438">
    <property type="entry name" value="UNVRSLSTRESS"/>
</dbReference>
<dbReference type="EMBL" id="CP136921">
    <property type="protein sequence ID" value="WOO33799.1"/>
    <property type="molecule type" value="Genomic_DNA"/>
</dbReference>
<dbReference type="Pfam" id="PF00582">
    <property type="entry name" value="Usp"/>
    <property type="match status" value="1"/>
</dbReference>
<evidence type="ECO:0000313" key="4">
    <source>
        <dbReference type="Proteomes" id="UP001303211"/>
    </source>
</evidence>
<dbReference type="InterPro" id="IPR014729">
    <property type="entry name" value="Rossmann-like_a/b/a_fold"/>
</dbReference>
<feature type="domain" description="UspA" evidence="2">
    <location>
        <begin position="2"/>
        <end position="128"/>
    </location>
</feature>
<reference evidence="3 4" key="1">
    <citation type="submission" date="2023-03" db="EMBL/GenBank/DDBJ databases">
        <title>Diaphorobacter basophil sp. nov., isolated from a sewage-treatment plant.</title>
        <authorList>
            <person name="Yang K."/>
        </authorList>
    </citation>
    <scope>NUCLEOTIDE SEQUENCE [LARGE SCALE GENOMIC DNA]</scope>
    <source>
        <strain evidence="3 4">Y-1</strain>
    </source>
</reference>
<dbReference type="SUPFAM" id="SSF52402">
    <property type="entry name" value="Adenine nucleotide alpha hydrolases-like"/>
    <property type="match status" value="1"/>
</dbReference>
<organism evidence="3 4">
    <name type="scientific">Diaphorobacter limosus</name>
    <dbReference type="NCBI Taxonomy" id="3036128"/>
    <lineage>
        <taxon>Bacteria</taxon>
        <taxon>Pseudomonadati</taxon>
        <taxon>Pseudomonadota</taxon>
        <taxon>Betaproteobacteria</taxon>
        <taxon>Burkholderiales</taxon>
        <taxon>Comamonadaceae</taxon>
        <taxon>Diaphorobacter</taxon>
    </lineage>
</organism>
<dbReference type="Proteomes" id="UP001303211">
    <property type="component" value="Chromosome"/>
</dbReference>
<protein>
    <submittedName>
        <fullName evidence="3">Universal stress protein</fullName>
    </submittedName>
</protein>
<proteinExistence type="inferred from homology"/>
<keyword evidence="4" id="KW-1185">Reference proteome</keyword>